<dbReference type="PANTHER" id="PTHR14043">
    <property type="entry name" value="CCAAT DISPLACEMENT PROTEIN-RELATED"/>
    <property type="match status" value="1"/>
</dbReference>
<evidence type="ECO:0000313" key="12">
    <source>
        <dbReference type="Proteomes" id="UP000014760"/>
    </source>
</evidence>
<dbReference type="STRING" id="283909.R7TD95"/>
<dbReference type="EMBL" id="AMQN01002918">
    <property type="status" value="NOT_ANNOTATED_CDS"/>
    <property type="molecule type" value="Genomic_DNA"/>
</dbReference>
<sequence length="82" mass="9393">EIAAMTHELDTLLITCKVKEVLQFNNLGQKLFGEAVLGLSQGSVSELLSKPKPWHMLSLKGREPFIKMHMWLSDPYNVERLR</sequence>
<evidence type="ECO:0000313" key="10">
    <source>
        <dbReference type="EMBL" id="ELT91708.1"/>
    </source>
</evidence>
<reference evidence="11" key="3">
    <citation type="submission" date="2015-06" db="UniProtKB">
        <authorList>
            <consortium name="EnsemblMetazoa"/>
        </authorList>
    </citation>
    <scope>IDENTIFICATION</scope>
</reference>
<evidence type="ECO:0000313" key="11">
    <source>
        <dbReference type="EnsemblMetazoa" id="CapteP49316"/>
    </source>
</evidence>
<dbReference type="GO" id="GO:0000977">
    <property type="term" value="F:RNA polymerase II transcription regulatory region sequence-specific DNA binding"/>
    <property type="evidence" value="ECO:0007669"/>
    <property type="project" value="TreeGrafter"/>
</dbReference>
<evidence type="ECO:0000256" key="4">
    <source>
        <dbReference type="ARBA" id="ARBA00023054"/>
    </source>
</evidence>
<dbReference type="SMART" id="SM01109">
    <property type="entry name" value="CUT"/>
    <property type="match status" value="1"/>
</dbReference>
<dbReference type="EnsemblMetazoa" id="CapteT49316">
    <property type="protein sequence ID" value="CapteP49316"/>
    <property type="gene ID" value="CapteG49316"/>
</dbReference>
<evidence type="ECO:0000256" key="8">
    <source>
        <dbReference type="ARBA" id="ARBA00023242"/>
    </source>
</evidence>
<dbReference type="InterPro" id="IPR010982">
    <property type="entry name" value="Lambda_DNA-bd_dom_sf"/>
</dbReference>
<dbReference type="PROSITE" id="PS51042">
    <property type="entry name" value="CUT"/>
    <property type="match status" value="1"/>
</dbReference>
<dbReference type="GO" id="GO:0000981">
    <property type="term" value="F:DNA-binding transcription factor activity, RNA polymerase II-specific"/>
    <property type="evidence" value="ECO:0007669"/>
    <property type="project" value="TreeGrafter"/>
</dbReference>
<feature type="non-terminal residue" evidence="10">
    <location>
        <position position="1"/>
    </location>
</feature>
<protein>
    <recommendedName>
        <fullName evidence="9">CUT domain-containing protein</fullName>
    </recommendedName>
</protein>
<keyword evidence="5" id="KW-0238">DNA-binding</keyword>
<keyword evidence="3" id="KW-0805">Transcription regulation</keyword>
<keyword evidence="8" id="KW-0539">Nucleus</keyword>
<dbReference type="InterPro" id="IPR003350">
    <property type="entry name" value="CUT_dom"/>
</dbReference>
<name>R7TD95_CAPTE</name>
<evidence type="ECO:0000256" key="6">
    <source>
        <dbReference type="ARBA" id="ARBA00023155"/>
    </source>
</evidence>
<evidence type="ECO:0000256" key="5">
    <source>
        <dbReference type="ARBA" id="ARBA00023125"/>
    </source>
</evidence>
<keyword evidence="12" id="KW-1185">Reference proteome</keyword>
<keyword evidence="2" id="KW-0677">Repeat</keyword>
<gene>
    <name evidence="10" type="ORF">CAPTEDRAFT_49316</name>
</gene>
<dbReference type="HOGENOM" id="CLU_180451_1_0_1"/>
<dbReference type="EMBL" id="KB310391">
    <property type="protein sequence ID" value="ELT91708.1"/>
    <property type="molecule type" value="Genomic_DNA"/>
</dbReference>
<evidence type="ECO:0000256" key="3">
    <source>
        <dbReference type="ARBA" id="ARBA00023015"/>
    </source>
</evidence>
<proteinExistence type="predicted"/>
<keyword evidence="7" id="KW-0804">Transcription</keyword>
<dbReference type="OMA" id="AENDYMA"/>
<dbReference type="AlphaFoldDB" id="R7TD95"/>
<keyword evidence="6" id="KW-0371">Homeobox</keyword>
<reference evidence="12" key="1">
    <citation type="submission" date="2012-12" db="EMBL/GenBank/DDBJ databases">
        <authorList>
            <person name="Hellsten U."/>
            <person name="Grimwood J."/>
            <person name="Chapman J.A."/>
            <person name="Shapiro H."/>
            <person name="Aerts A."/>
            <person name="Otillar R.P."/>
            <person name="Terry A.Y."/>
            <person name="Boore J.L."/>
            <person name="Simakov O."/>
            <person name="Marletaz F."/>
            <person name="Cho S.-J."/>
            <person name="Edsinger-Gonzales E."/>
            <person name="Havlak P."/>
            <person name="Kuo D.-H."/>
            <person name="Larsson T."/>
            <person name="Lv J."/>
            <person name="Arendt D."/>
            <person name="Savage R."/>
            <person name="Osoegawa K."/>
            <person name="de Jong P."/>
            <person name="Lindberg D.R."/>
            <person name="Seaver E.C."/>
            <person name="Weisblat D.A."/>
            <person name="Putnam N.H."/>
            <person name="Grigoriev I.V."/>
            <person name="Rokhsar D.S."/>
        </authorList>
    </citation>
    <scope>NUCLEOTIDE SEQUENCE</scope>
    <source>
        <strain evidence="12">I ESC-2004</strain>
    </source>
</reference>
<organism evidence="10">
    <name type="scientific">Capitella teleta</name>
    <name type="common">Polychaete worm</name>
    <dbReference type="NCBI Taxonomy" id="283909"/>
    <lineage>
        <taxon>Eukaryota</taxon>
        <taxon>Metazoa</taxon>
        <taxon>Spiralia</taxon>
        <taxon>Lophotrochozoa</taxon>
        <taxon>Annelida</taxon>
        <taxon>Polychaeta</taxon>
        <taxon>Sedentaria</taxon>
        <taxon>Scolecida</taxon>
        <taxon>Capitellidae</taxon>
        <taxon>Capitella</taxon>
    </lineage>
</organism>
<accession>R7TD95</accession>
<evidence type="ECO:0000259" key="9">
    <source>
        <dbReference type="PROSITE" id="PS51042"/>
    </source>
</evidence>
<dbReference type="FunFam" id="1.10.260.40:FF:000004">
    <property type="entry name" value="Cut-like homeobox 1a"/>
    <property type="match status" value="1"/>
</dbReference>
<comment type="subcellular location">
    <subcellularLocation>
        <location evidence="1">Nucleus</location>
    </subcellularLocation>
</comment>
<dbReference type="SUPFAM" id="SSF47413">
    <property type="entry name" value="lambda repressor-like DNA-binding domains"/>
    <property type="match status" value="1"/>
</dbReference>
<reference evidence="10 12" key="2">
    <citation type="journal article" date="2013" name="Nature">
        <title>Insights into bilaterian evolution from three spiralian genomes.</title>
        <authorList>
            <person name="Simakov O."/>
            <person name="Marletaz F."/>
            <person name="Cho S.J."/>
            <person name="Edsinger-Gonzales E."/>
            <person name="Havlak P."/>
            <person name="Hellsten U."/>
            <person name="Kuo D.H."/>
            <person name="Larsson T."/>
            <person name="Lv J."/>
            <person name="Arendt D."/>
            <person name="Savage R."/>
            <person name="Osoegawa K."/>
            <person name="de Jong P."/>
            <person name="Grimwood J."/>
            <person name="Chapman J.A."/>
            <person name="Shapiro H."/>
            <person name="Aerts A."/>
            <person name="Otillar R.P."/>
            <person name="Terry A.Y."/>
            <person name="Boore J.L."/>
            <person name="Grigoriev I.V."/>
            <person name="Lindberg D.R."/>
            <person name="Seaver E.C."/>
            <person name="Weisblat D.A."/>
            <person name="Putnam N.H."/>
            <person name="Rokhsar D.S."/>
        </authorList>
    </citation>
    <scope>NUCLEOTIDE SEQUENCE</scope>
    <source>
        <strain evidence="10 12">I ESC-2004</strain>
    </source>
</reference>
<dbReference type="Pfam" id="PF02376">
    <property type="entry name" value="CUT"/>
    <property type="match status" value="1"/>
</dbReference>
<dbReference type="Proteomes" id="UP000014760">
    <property type="component" value="Unassembled WGS sequence"/>
</dbReference>
<evidence type="ECO:0000256" key="1">
    <source>
        <dbReference type="ARBA" id="ARBA00004123"/>
    </source>
</evidence>
<dbReference type="OrthoDB" id="10257567at2759"/>
<feature type="non-terminal residue" evidence="10">
    <location>
        <position position="82"/>
    </location>
</feature>
<evidence type="ECO:0000256" key="2">
    <source>
        <dbReference type="ARBA" id="ARBA00022737"/>
    </source>
</evidence>
<dbReference type="Gene3D" id="1.10.260.40">
    <property type="entry name" value="lambda repressor-like DNA-binding domains"/>
    <property type="match status" value="1"/>
</dbReference>
<feature type="domain" description="CUT" evidence="9">
    <location>
        <begin position="1"/>
        <end position="82"/>
    </location>
</feature>
<evidence type="ECO:0000256" key="7">
    <source>
        <dbReference type="ARBA" id="ARBA00023163"/>
    </source>
</evidence>
<dbReference type="GO" id="GO:0005634">
    <property type="term" value="C:nucleus"/>
    <property type="evidence" value="ECO:0007669"/>
    <property type="project" value="UniProtKB-SubCell"/>
</dbReference>
<dbReference type="PANTHER" id="PTHR14043:SF2">
    <property type="entry name" value="HOMEOBOX PROTEIN CUT"/>
    <property type="match status" value="1"/>
</dbReference>
<keyword evidence="4" id="KW-0175">Coiled coil</keyword>